<dbReference type="Proteomes" id="UP000289738">
    <property type="component" value="Chromosome B07"/>
</dbReference>
<dbReference type="AlphaFoldDB" id="A0A444Y9J9"/>
<dbReference type="EMBL" id="SDMP01000017">
    <property type="protein sequence ID" value="RYQ98608.1"/>
    <property type="molecule type" value="Genomic_DNA"/>
</dbReference>
<protein>
    <submittedName>
        <fullName evidence="1">Uncharacterized protein</fullName>
    </submittedName>
</protein>
<keyword evidence="2" id="KW-1185">Reference proteome</keyword>
<accession>A0A444Y9J9</accession>
<organism evidence="1 2">
    <name type="scientific">Arachis hypogaea</name>
    <name type="common">Peanut</name>
    <dbReference type="NCBI Taxonomy" id="3818"/>
    <lineage>
        <taxon>Eukaryota</taxon>
        <taxon>Viridiplantae</taxon>
        <taxon>Streptophyta</taxon>
        <taxon>Embryophyta</taxon>
        <taxon>Tracheophyta</taxon>
        <taxon>Spermatophyta</taxon>
        <taxon>Magnoliopsida</taxon>
        <taxon>eudicotyledons</taxon>
        <taxon>Gunneridae</taxon>
        <taxon>Pentapetalae</taxon>
        <taxon>rosids</taxon>
        <taxon>fabids</taxon>
        <taxon>Fabales</taxon>
        <taxon>Fabaceae</taxon>
        <taxon>Papilionoideae</taxon>
        <taxon>50 kb inversion clade</taxon>
        <taxon>dalbergioids sensu lato</taxon>
        <taxon>Dalbergieae</taxon>
        <taxon>Pterocarpus clade</taxon>
        <taxon>Arachis</taxon>
    </lineage>
</organism>
<evidence type="ECO:0000313" key="1">
    <source>
        <dbReference type="EMBL" id="RYQ98608.1"/>
    </source>
</evidence>
<comment type="caution">
    <text evidence="1">The sequence shown here is derived from an EMBL/GenBank/DDBJ whole genome shotgun (WGS) entry which is preliminary data.</text>
</comment>
<evidence type="ECO:0000313" key="2">
    <source>
        <dbReference type="Proteomes" id="UP000289738"/>
    </source>
</evidence>
<reference evidence="1 2" key="1">
    <citation type="submission" date="2019-01" db="EMBL/GenBank/DDBJ databases">
        <title>Sequencing of cultivated peanut Arachis hypogaea provides insights into genome evolution and oil improvement.</title>
        <authorList>
            <person name="Chen X."/>
        </authorList>
    </citation>
    <scope>NUCLEOTIDE SEQUENCE [LARGE SCALE GENOMIC DNA]</scope>
    <source>
        <strain evidence="2">cv. Fuhuasheng</strain>
        <tissue evidence="1">Leaves</tissue>
    </source>
</reference>
<gene>
    <name evidence="1" type="ORF">Ahy_B07g086363</name>
</gene>
<sequence length="105" mass="12586">MIRKIFDHQMTRWLQQMMEDVCERRDHLTIWLRPDLKKALYVLWETNEGFKHLRLTNRANKTSATLSKYTGGSTTFMKTKARLVCNLFQFVIKFVLSLKYNIIIT</sequence>
<proteinExistence type="predicted"/>
<name>A0A444Y9J9_ARAHY</name>